<dbReference type="GO" id="GO:0032259">
    <property type="term" value="P:methylation"/>
    <property type="evidence" value="ECO:0007669"/>
    <property type="project" value="UniProtKB-KW"/>
</dbReference>
<gene>
    <name evidence="3" type="ORF">BN1209_0182</name>
</gene>
<name>A0A0B7IXT8_9PROT</name>
<dbReference type="PANTHER" id="PTHR12049:SF7">
    <property type="entry name" value="PROTEIN ARGININE METHYLTRANSFERASE NDUFAF7, MITOCHONDRIAL"/>
    <property type="match status" value="1"/>
</dbReference>
<protein>
    <recommendedName>
        <fullName evidence="5">SAM-dependent methyltransferase</fullName>
    </recommendedName>
</protein>
<dbReference type="HOGENOM" id="CLU_024840_1_0_4"/>
<dbReference type="SUPFAM" id="SSF53335">
    <property type="entry name" value="S-adenosyl-L-methionine-dependent methyltransferases"/>
    <property type="match status" value="1"/>
</dbReference>
<evidence type="ECO:0000256" key="2">
    <source>
        <dbReference type="ARBA" id="ARBA00022679"/>
    </source>
</evidence>
<organism evidence="3 4">
    <name type="scientific">Candidatus Methylopumilus turicensis</name>
    <dbReference type="NCBI Taxonomy" id="1581680"/>
    <lineage>
        <taxon>Bacteria</taxon>
        <taxon>Pseudomonadati</taxon>
        <taxon>Pseudomonadota</taxon>
        <taxon>Betaproteobacteria</taxon>
        <taxon>Nitrosomonadales</taxon>
        <taxon>Methylophilaceae</taxon>
        <taxon>Candidatus Methylopumilus</taxon>
    </lineage>
</organism>
<dbReference type="OrthoDB" id="9794208at2"/>
<dbReference type="InterPro" id="IPR003788">
    <property type="entry name" value="NDUFAF7"/>
</dbReference>
<evidence type="ECO:0000313" key="3">
    <source>
        <dbReference type="EMBL" id="CEN55236.1"/>
    </source>
</evidence>
<proteinExistence type="predicted"/>
<accession>A0A0B7IXT8</accession>
<dbReference type="Pfam" id="PF02636">
    <property type="entry name" value="Methyltransf_28"/>
    <property type="match status" value="1"/>
</dbReference>
<dbReference type="InterPro" id="IPR038375">
    <property type="entry name" value="NDUFAF7_sf"/>
</dbReference>
<keyword evidence="1" id="KW-0489">Methyltransferase</keyword>
<dbReference type="GO" id="GO:0035243">
    <property type="term" value="F:protein-arginine omega-N symmetric methyltransferase activity"/>
    <property type="evidence" value="ECO:0007669"/>
    <property type="project" value="TreeGrafter"/>
</dbReference>
<dbReference type="RefSeq" id="WP_045750542.1">
    <property type="nucleotide sequence ID" value="NZ_LN794158.1"/>
</dbReference>
<evidence type="ECO:0000313" key="4">
    <source>
        <dbReference type="Proteomes" id="UP000056322"/>
    </source>
</evidence>
<keyword evidence="4" id="KW-1185">Reference proteome</keyword>
<evidence type="ECO:0000256" key="1">
    <source>
        <dbReference type="ARBA" id="ARBA00022603"/>
    </source>
</evidence>
<keyword evidence="2" id="KW-0808">Transferase</keyword>
<dbReference type="PANTHER" id="PTHR12049">
    <property type="entry name" value="PROTEIN ARGININE METHYLTRANSFERASE NDUFAF7, MITOCHONDRIAL"/>
    <property type="match status" value="1"/>
</dbReference>
<dbReference type="STRING" id="1581680.BN1209_0182"/>
<dbReference type="KEGG" id="mbac:BN1209_0182"/>
<dbReference type="EMBL" id="LN794158">
    <property type="protein sequence ID" value="CEN55236.1"/>
    <property type="molecule type" value="Genomic_DNA"/>
</dbReference>
<dbReference type="Proteomes" id="UP000056322">
    <property type="component" value="Chromosome 1"/>
</dbReference>
<dbReference type="Gene3D" id="3.40.50.12710">
    <property type="match status" value="1"/>
</dbReference>
<dbReference type="AlphaFoldDB" id="A0A0B7IXT8"/>
<dbReference type="InterPro" id="IPR029063">
    <property type="entry name" value="SAM-dependent_MTases_sf"/>
</dbReference>
<reference evidence="4" key="1">
    <citation type="submission" date="2014-12" db="EMBL/GenBank/DDBJ databases">
        <authorList>
            <person name="Salcher M.M."/>
        </authorList>
    </citation>
    <scope>NUCLEOTIDE SEQUENCE [LARGE SCALE GENOMIC DNA]</scope>
    <source>
        <strain evidence="4">MMS-10A-171</strain>
    </source>
</reference>
<sequence length="390" mass="42443">MHTSFPQPDSDAVAHSVALLASIQLLIASNGGWINFAQLMDAALYTPGLGYYSGGAKKFGLSGDFVTAPEISPLFAQVIARQAQQVLNVLQLQNKPGDILELGAGTGRLAKDLLLELAKLEQLPTRYMILEVSAHLREVQQSTLKAALPDDLMKRIVWLDALPDHFNGLMFANEVLDALPVHMIKKTLEGVSELGVVSAHEGLAWQEKPVSLPVLKDFVETLDLMEGYTTEICLAATGLVSSLANSLQSGMLLMIDYGFSRAEYYHQQRNQGTLMCHYRHRAHGDPLVYLGLQDITAHVDFTRIAEAGVANGLELIGFLTQAQFLINAGITELLQSIPAEDSANYLPLVASAQKLLSPAEMGDLFKVIGFEKNLDIPYIGFSSGDKSHTL</sequence>
<evidence type="ECO:0008006" key="5">
    <source>
        <dbReference type="Google" id="ProtNLM"/>
    </source>
</evidence>